<evidence type="ECO:0000313" key="8">
    <source>
        <dbReference type="EMBL" id="DAD50634.1"/>
    </source>
</evidence>
<dbReference type="Proteomes" id="UP000681936">
    <property type="component" value="Segment"/>
</dbReference>
<evidence type="ECO:0000256" key="6">
    <source>
        <dbReference type="ARBA" id="ARBA00023296"/>
    </source>
</evidence>
<dbReference type="InterPro" id="IPR005563">
    <property type="entry name" value="A_protein"/>
</dbReference>
<evidence type="ECO:0000256" key="7">
    <source>
        <dbReference type="ARBA" id="ARBA00035110"/>
    </source>
</evidence>
<evidence type="ECO:0000256" key="1">
    <source>
        <dbReference type="ARBA" id="ARBA00004328"/>
    </source>
</evidence>
<dbReference type="GO" id="GO:0044423">
    <property type="term" value="C:virion component"/>
    <property type="evidence" value="ECO:0007669"/>
    <property type="project" value="UniProtKB-KW"/>
</dbReference>
<keyword evidence="2" id="KW-0945">Host-virus interaction</keyword>
<reference evidence="8" key="1">
    <citation type="submission" date="2020-09" db="EMBL/GenBank/DDBJ databases">
        <title>Leviviricetes taxonomy.</title>
        <authorList>
            <person name="Stockdale S.R."/>
            <person name="Callanan J."/>
            <person name="Adriaenssens E.M."/>
            <person name="Kuhn J.H."/>
            <person name="Rumnieks J."/>
            <person name="Shkoporov A."/>
            <person name="Draper L.A."/>
            <person name="Ross P."/>
            <person name="Hill C."/>
        </authorList>
    </citation>
    <scope>NUCLEOTIDE SEQUENCE</scope>
</reference>
<dbReference type="KEGG" id="vg:80398462"/>
<evidence type="ECO:0000256" key="4">
    <source>
        <dbReference type="ARBA" id="ARBA00022844"/>
    </source>
</evidence>
<evidence type="ECO:0000256" key="2">
    <source>
        <dbReference type="ARBA" id="ARBA00022581"/>
    </source>
</evidence>
<evidence type="ECO:0000313" key="9">
    <source>
        <dbReference type="Proteomes" id="UP000681936"/>
    </source>
</evidence>
<keyword evidence="6" id="KW-1160">Virus entry into host cell</keyword>
<keyword evidence="9" id="KW-1185">Reference proteome</keyword>
<accession>A0A8S5L0I3</accession>
<evidence type="ECO:0000256" key="5">
    <source>
        <dbReference type="ARBA" id="ARBA00023104"/>
    </source>
</evidence>
<evidence type="ECO:0000256" key="3">
    <source>
        <dbReference type="ARBA" id="ARBA00022804"/>
    </source>
</evidence>
<organism evidence="8 9">
    <name type="scientific">ssRNA phage SRR6960507_9</name>
    <dbReference type="NCBI Taxonomy" id="2786519"/>
    <lineage>
        <taxon>Viruses</taxon>
        <taxon>Riboviria</taxon>
        <taxon>Orthornavirae</taxon>
        <taxon>Lenarviricota</taxon>
        <taxon>Leviviricetes</taxon>
        <taxon>Norzivirales</taxon>
        <taxon>Fiersviridae</taxon>
        <taxon>Kemicevirus</taxon>
        <taxon>Kemicevirus caenicola</taxon>
    </lineage>
</organism>
<keyword evidence="5" id="KW-1175">Viral attachment to host cell pilus</keyword>
<gene>
    <name evidence="8" type="primary">SRR6960507_9_1</name>
</gene>
<protein>
    <submittedName>
        <fullName evidence="8">Maturation protein</fullName>
    </submittedName>
</protein>
<comment type="subcellular location">
    <subcellularLocation>
        <location evidence="1">Virion</location>
    </subcellularLocation>
</comment>
<keyword evidence="4" id="KW-0946">Virion</keyword>
<dbReference type="GO" id="GO:0039666">
    <property type="term" value="P:virion attachment to host cell pilus"/>
    <property type="evidence" value="ECO:0007669"/>
    <property type="project" value="UniProtKB-KW"/>
</dbReference>
<proteinExistence type="inferred from homology"/>
<dbReference type="RefSeq" id="YP_010769442.1">
    <property type="nucleotide sequence ID" value="NC_073976.1"/>
</dbReference>
<dbReference type="EMBL" id="BK013581">
    <property type="protein sequence ID" value="DAD50634.1"/>
    <property type="molecule type" value="Genomic_RNA"/>
</dbReference>
<dbReference type="Pfam" id="PF03863">
    <property type="entry name" value="Phage_mat-A"/>
    <property type="match status" value="1"/>
</dbReference>
<name>A0A8S5L0I3_9VIRU</name>
<comment type="similarity">
    <text evidence="7">Belongs to the Leviviricetes maturation protein family.</text>
</comment>
<keyword evidence="3" id="KW-1161">Viral attachment to host cell</keyword>
<sequence length="445" mass="49426">MTPAVNDSTSENGTFHRQWYYGGGYINTKSVVIGTLKSSRVRPASVPGDKVDGLWPLKAWHHKWTNYRPIYKTCAVSPKREPLSLYVYSEGIPWFAPGQLEEGVTQVAPFVNGGLFPVGLDAQTRAEFFERLSSSKWELGETLAEAKEVSGFLRTAAESLSDLLRKLGTKGRRKTRDIAKMLNDPAFLQYSQYVSGQLRPSGSRQMSKKRLEGLVTTLDNSYGMKQVGQAADQWLGWQFGAKPLLQDLANATVHLNSRLFTTPENDKGRIRLSVTKGSDFSATSSHNVNGTVFQGSGYIEWDVRSVMTIVGDYVLDNRQLRANQQLGLTNPVALGYAVIPYSWLVDYFVDIGSWLNELTAPLGLRPLGCSISRTQWVTPKKYEPASNTMTLTGLAPYLSKTTDPYAMRMVRSLEPQVWPGLPPLGEMLNVTQATNALAVLTKLMR</sequence>
<dbReference type="GeneID" id="80398462"/>